<proteinExistence type="predicted"/>
<organism evidence="1 2">
    <name type="scientific">Zasmidium cellare</name>
    <name type="common">Wine cellar mold</name>
    <name type="synonym">Racodium cellare</name>
    <dbReference type="NCBI Taxonomy" id="395010"/>
    <lineage>
        <taxon>Eukaryota</taxon>
        <taxon>Fungi</taxon>
        <taxon>Dikarya</taxon>
        <taxon>Ascomycota</taxon>
        <taxon>Pezizomycotina</taxon>
        <taxon>Dothideomycetes</taxon>
        <taxon>Dothideomycetidae</taxon>
        <taxon>Mycosphaerellales</taxon>
        <taxon>Mycosphaerellaceae</taxon>
        <taxon>Zasmidium</taxon>
    </lineage>
</organism>
<name>A0ABR0ECA8_ZASCE</name>
<gene>
    <name evidence="1" type="ORF">PRZ48_009653</name>
</gene>
<sequence>MRPSAQIAPGVQFNSPRWMANPLAIPLNSAVPLNSSAHLIPVAHDGRRYAPIPTPTTFKVPSRELRALRRSKVWRKGGTREQQVAEMEQWFPDVFDHELKSPAPKEEDVVMSELSINSPSAPASPPAPTKTDRVMADCPISDIGALGVLPAEIRNQIYRLAVVEPDSNPVKIELQPKTCSGGPCLHNKASYNLPGIASTCKQLRWEVAPIFLVENTAFTFDDGVVQQCCVSNIIRTLGPFVDLMAQFNFLLKRPIWAHDTFLEYLTYNFTLTPPKEDDGVFTLTQWEAGDRKICQCPLDKVVRHLNRHKDQMTIGEWVKEFVDSDEFADFVWRTRKTKQWTTHLPKCSVCREVYFNN</sequence>
<evidence type="ECO:0000313" key="1">
    <source>
        <dbReference type="EMBL" id="KAK4499141.1"/>
    </source>
</evidence>
<dbReference type="EMBL" id="JAXOVC010000007">
    <property type="protein sequence ID" value="KAK4499141.1"/>
    <property type="molecule type" value="Genomic_DNA"/>
</dbReference>
<accession>A0ABR0ECA8</accession>
<protein>
    <submittedName>
        <fullName evidence="1">Uncharacterized protein</fullName>
    </submittedName>
</protein>
<keyword evidence="2" id="KW-1185">Reference proteome</keyword>
<dbReference type="Proteomes" id="UP001305779">
    <property type="component" value="Unassembled WGS sequence"/>
</dbReference>
<comment type="caution">
    <text evidence="1">The sequence shown here is derived from an EMBL/GenBank/DDBJ whole genome shotgun (WGS) entry which is preliminary data.</text>
</comment>
<reference evidence="1 2" key="1">
    <citation type="journal article" date="2023" name="G3 (Bethesda)">
        <title>A chromosome-level genome assembly of Zasmidium syzygii isolated from banana leaves.</title>
        <authorList>
            <person name="van Westerhoven A.C."/>
            <person name="Mehrabi R."/>
            <person name="Talebi R."/>
            <person name="Steentjes M.B.F."/>
            <person name="Corcolon B."/>
            <person name="Chong P.A."/>
            <person name="Kema G.H.J."/>
            <person name="Seidl M.F."/>
        </authorList>
    </citation>
    <scope>NUCLEOTIDE SEQUENCE [LARGE SCALE GENOMIC DNA]</scope>
    <source>
        <strain evidence="1 2">P124</strain>
    </source>
</reference>
<evidence type="ECO:0000313" key="2">
    <source>
        <dbReference type="Proteomes" id="UP001305779"/>
    </source>
</evidence>